<feature type="region of interest" description="Disordered" evidence="1">
    <location>
        <begin position="83"/>
        <end position="114"/>
    </location>
</feature>
<name>A0A5J5ALD7_9ASTE</name>
<organism evidence="2 3">
    <name type="scientific">Nyssa sinensis</name>
    <dbReference type="NCBI Taxonomy" id="561372"/>
    <lineage>
        <taxon>Eukaryota</taxon>
        <taxon>Viridiplantae</taxon>
        <taxon>Streptophyta</taxon>
        <taxon>Embryophyta</taxon>
        <taxon>Tracheophyta</taxon>
        <taxon>Spermatophyta</taxon>
        <taxon>Magnoliopsida</taxon>
        <taxon>eudicotyledons</taxon>
        <taxon>Gunneridae</taxon>
        <taxon>Pentapetalae</taxon>
        <taxon>asterids</taxon>
        <taxon>Cornales</taxon>
        <taxon>Nyssaceae</taxon>
        <taxon>Nyssa</taxon>
    </lineage>
</organism>
<dbReference type="AlphaFoldDB" id="A0A5J5ALD7"/>
<protein>
    <submittedName>
        <fullName evidence="2">Uncharacterized protein</fullName>
    </submittedName>
</protein>
<dbReference type="Proteomes" id="UP000325577">
    <property type="component" value="Linkage Group LG2"/>
</dbReference>
<reference evidence="2 3" key="1">
    <citation type="submission" date="2019-09" db="EMBL/GenBank/DDBJ databases">
        <title>A chromosome-level genome assembly of the Chinese tupelo Nyssa sinensis.</title>
        <authorList>
            <person name="Yang X."/>
            <person name="Kang M."/>
            <person name="Yang Y."/>
            <person name="Xiong H."/>
            <person name="Wang M."/>
            <person name="Zhang Z."/>
            <person name="Wang Z."/>
            <person name="Wu H."/>
            <person name="Ma T."/>
            <person name="Liu J."/>
            <person name="Xi Z."/>
        </authorList>
    </citation>
    <scope>NUCLEOTIDE SEQUENCE [LARGE SCALE GENOMIC DNA]</scope>
    <source>
        <strain evidence="2">J267</strain>
        <tissue evidence="2">Leaf</tissue>
    </source>
</reference>
<accession>A0A5J5ALD7</accession>
<proteinExistence type="predicted"/>
<dbReference type="EMBL" id="CM018043">
    <property type="protein sequence ID" value="KAA8531540.1"/>
    <property type="molecule type" value="Genomic_DNA"/>
</dbReference>
<dbReference type="OrthoDB" id="1750418at2759"/>
<evidence type="ECO:0000256" key="1">
    <source>
        <dbReference type="SAM" id="MobiDB-lite"/>
    </source>
</evidence>
<gene>
    <name evidence="2" type="ORF">F0562_006249</name>
</gene>
<evidence type="ECO:0000313" key="3">
    <source>
        <dbReference type="Proteomes" id="UP000325577"/>
    </source>
</evidence>
<keyword evidence="3" id="KW-1185">Reference proteome</keyword>
<evidence type="ECO:0000313" key="2">
    <source>
        <dbReference type="EMBL" id="KAA8531540.1"/>
    </source>
</evidence>
<sequence>MRDRLADSRFDNIRLLFRSSITGTARFGSSEPELELFWFGSSKPESEEIGFGFELSKPEFEMTGSCGFSEKIMGSCCWKSKRGSCESHGVKPPSKGGHGIPSNPSKVDKEGKVDSMAGKLLIDRGRREVMRVEDVSRPTL</sequence>